<dbReference type="AlphaFoldDB" id="A0A7W3LI95"/>
<dbReference type="GO" id="GO:0016787">
    <property type="term" value="F:hydrolase activity"/>
    <property type="evidence" value="ECO:0007669"/>
    <property type="project" value="UniProtKB-KW"/>
</dbReference>
<evidence type="ECO:0000313" key="6">
    <source>
        <dbReference type="EMBL" id="MBA8948667.1"/>
    </source>
</evidence>
<evidence type="ECO:0000313" key="7">
    <source>
        <dbReference type="Proteomes" id="UP000572680"/>
    </source>
</evidence>
<gene>
    <name evidence="6" type="ORF">HNR61_000265</name>
</gene>
<dbReference type="PANTHER" id="PTHR43248">
    <property type="entry name" value="2-SUCCINYL-6-HYDROXY-2,4-CYCLOHEXADIENE-1-CARBOXYLATE SYNTHASE"/>
    <property type="match status" value="1"/>
</dbReference>
<reference evidence="6 7" key="1">
    <citation type="submission" date="2020-08" db="EMBL/GenBank/DDBJ databases">
        <title>Genomic Encyclopedia of Type Strains, Phase IV (KMG-IV): sequencing the most valuable type-strain genomes for metagenomic binning, comparative biology and taxonomic classification.</title>
        <authorList>
            <person name="Goeker M."/>
        </authorList>
    </citation>
    <scope>NUCLEOTIDE SEQUENCE [LARGE SCALE GENOMIC DNA]</scope>
    <source>
        <strain evidence="6 7">DSM 44197</strain>
    </source>
</reference>
<dbReference type="Gene3D" id="3.40.50.1820">
    <property type="entry name" value="alpha/beta hydrolase"/>
    <property type="match status" value="1"/>
</dbReference>
<accession>A0A7W3LI95</accession>
<organism evidence="6 7">
    <name type="scientific">Actinomadura namibiensis</name>
    <dbReference type="NCBI Taxonomy" id="182080"/>
    <lineage>
        <taxon>Bacteria</taxon>
        <taxon>Bacillati</taxon>
        <taxon>Actinomycetota</taxon>
        <taxon>Actinomycetes</taxon>
        <taxon>Streptosporangiales</taxon>
        <taxon>Thermomonosporaceae</taxon>
        <taxon>Actinomadura</taxon>
    </lineage>
</organism>
<evidence type="ECO:0000256" key="4">
    <source>
        <dbReference type="SAM" id="SignalP"/>
    </source>
</evidence>
<comment type="similarity">
    <text evidence="1">Belongs to the peptidase S33 family.</text>
</comment>
<feature type="signal peptide" evidence="4">
    <location>
        <begin position="1"/>
        <end position="29"/>
    </location>
</feature>
<dbReference type="Proteomes" id="UP000572680">
    <property type="component" value="Unassembled WGS sequence"/>
</dbReference>
<dbReference type="InterPro" id="IPR013595">
    <property type="entry name" value="Pept_S33_TAP-like_C"/>
</dbReference>
<dbReference type="Pfam" id="PF08386">
    <property type="entry name" value="Abhydrolase_4"/>
    <property type="match status" value="1"/>
</dbReference>
<feature type="chain" id="PRO_5031060929" evidence="4">
    <location>
        <begin position="30"/>
        <end position="516"/>
    </location>
</feature>
<dbReference type="SUPFAM" id="SSF53474">
    <property type="entry name" value="alpha/beta-Hydrolases"/>
    <property type="match status" value="1"/>
</dbReference>
<comment type="caution">
    <text evidence="6">The sequence shown here is derived from an EMBL/GenBank/DDBJ whole genome shotgun (WGS) entry which is preliminary data.</text>
</comment>
<proteinExistence type="inferred from homology"/>
<evidence type="ECO:0000256" key="1">
    <source>
        <dbReference type="ARBA" id="ARBA00010088"/>
    </source>
</evidence>
<keyword evidence="7" id="KW-1185">Reference proteome</keyword>
<evidence type="ECO:0000256" key="3">
    <source>
        <dbReference type="ARBA" id="ARBA00022801"/>
    </source>
</evidence>
<dbReference type="PANTHER" id="PTHR43248:SF29">
    <property type="entry name" value="TRIPEPTIDYL AMINOPEPTIDASE"/>
    <property type="match status" value="1"/>
</dbReference>
<evidence type="ECO:0000259" key="5">
    <source>
        <dbReference type="Pfam" id="PF08386"/>
    </source>
</evidence>
<feature type="domain" description="Peptidase S33 tripeptidyl aminopeptidase-like C-terminal" evidence="5">
    <location>
        <begin position="405"/>
        <end position="493"/>
    </location>
</feature>
<dbReference type="InterPro" id="IPR051601">
    <property type="entry name" value="Serine_prot/Carboxylest_S33"/>
</dbReference>
<sequence>MTRMGRTAGVLFGGVALTAAFLVQGPAQAAPRQPERPQSPATAPVTTAAQKISWRKCPDDRTVQCGTLTVPIDWSNPKRGSVKLAVARAKATDPKKRIGVLLVNPGGPGGSGVDFALDRAGLSKQVRQRYDIVGFDPRGTGGSRAVKCGKVGKAPRAYPRNQAEFDKLKKYQAALYKACRAKTGTLYDFLGAGSVARDMDAIRAALGAKKVSFYGVSYGTWLGQRYAELFPTRLRGLALDGAMDHTVNTAARFSVDEARGLEAAYGQFARWCRTSKHCALRGKDAVKVLDGLMARADKGTLHEIGDPKERLEATDLAQMVRASSYDPISWAQLGEELRELSRQKVRRIRTGTAEAVAADGRFAGILCADWSFPIRDHRALAAVRAETRRAAPHLRLNPLGWEAITACLGRPAATDPQRPYRVRNAPPSLVVNAVADPVTVYPWAVSTTLRIPRTSLLTYRGAGHGAYTLSPCSRKAVDAYLLSGKTPRLGATCPAVAPDFTEARGSSRGPAKPRRF</sequence>
<dbReference type="EMBL" id="JACJIA010000001">
    <property type="protein sequence ID" value="MBA8948667.1"/>
    <property type="molecule type" value="Genomic_DNA"/>
</dbReference>
<name>A0A7W3LI95_ACTNM</name>
<keyword evidence="3" id="KW-0378">Hydrolase</keyword>
<dbReference type="InterPro" id="IPR029058">
    <property type="entry name" value="AB_hydrolase_fold"/>
</dbReference>
<evidence type="ECO:0000256" key="2">
    <source>
        <dbReference type="ARBA" id="ARBA00022729"/>
    </source>
</evidence>
<protein>
    <submittedName>
        <fullName evidence="6">Pimeloyl-ACP methyl ester carboxylesterase</fullName>
    </submittedName>
</protein>
<keyword evidence="2 4" id="KW-0732">Signal</keyword>